<dbReference type="InterPro" id="IPR002049">
    <property type="entry name" value="LE_dom"/>
</dbReference>
<dbReference type="Gene3D" id="2.60.120.260">
    <property type="entry name" value="Galactose-binding domain-like"/>
    <property type="match status" value="1"/>
</dbReference>
<feature type="region of interest" description="Disordered" evidence="6">
    <location>
        <begin position="463"/>
        <end position="483"/>
    </location>
</feature>
<dbReference type="SMART" id="SM00404">
    <property type="entry name" value="PTPc_motif"/>
    <property type="match status" value="2"/>
</dbReference>
<dbReference type="PROSITE" id="PS50056">
    <property type="entry name" value="TYR_PHOSPHATASE_2"/>
    <property type="match status" value="2"/>
</dbReference>
<evidence type="ECO:0000256" key="6">
    <source>
        <dbReference type="SAM" id="MobiDB-lite"/>
    </source>
</evidence>
<comment type="catalytic activity">
    <reaction evidence="5">
        <text>O-phospho-L-tyrosyl-[protein] + H2O = L-tyrosyl-[protein] + phosphate</text>
        <dbReference type="Rhea" id="RHEA:10684"/>
        <dbReference type="Rhea" id="RHEA-COMP:10136"/>
        <dbReference type="Rhea" id="RHEA-COMP:20101"/>
        <dbReference type="ChEBI" id="CHEBI:15377"/>
        <dbReference type="ChEBI" id="CHEBI:43474"/>
        <dbReference type="ChEBI" id="CHEBI:46858"/>
        <dbReference type="ChEBI" id="CHEBI:61978"/>
        <dbReference type="EC" id="3.1.3.48"/>
    </reaction>
</comment>
<keyword evidence="10" id="KW-1185">Reference proteome</keyword>
<dbReference type="GO" id="GO:0004725">
    <property type="term" value="F:protein tyrosine phosphatase activity"/>
    <property type="evidence" value="ECO:0007669"/>
    <property type="project" value="UniProtKB-EC"/>
</dbReference>
<feature type="domain" description="Tyrosine-protein phosphatase" evidence="7">
    <location>
        <begin position="807"/>
        <end position="1058"/>
    </location>
</feature>
<accession>A0A8W8MQX1</accession>
<dbReference type="CDD" id="cd00047">
    <property type="entry name" value="PTPc"/>
    <property type="match status" value="1"/>
</dbReference>
<name>A0A8W8MQX1_MAGGI</name>
<dbReference type="PANTHER" id="PTHR19134">
    <property type="entry name" value="RECEPTOR-TYPE TYROSINE-PROTEIN PHOSPHATASE"/>
    <property type="match status" value="1"/>
</dbReference>
<dbReference type="Proteomes" id="UP000005408">
    <property type="component" value="Unassembled WGS sequence"/>
</dbReference>
<evidence type="ECO:0000313" key="10">
    <source>
        <dbReference type="Proteomes" id="UP000005408"/>
    </source>
</evidence>
<dbReference type="Gene3D" id="2.170.300.10">
    <property type="entry name" value="Tie2 ligand-binding domain superfamily"/>
    <property type="match status" value="1"/>
</dbReference>
<evidence type="ECO:0000259" key="8">
    <source>
        <dbReference type="PROSITE" id="PS50056"/>
    </source>
</evidence>
<dbReference type="InterPro" id="IPR016130">
    <property type="entry name" value="Tyr_Pase_AS"/>
</dbReference>
<feature type="domain" description="Tyrosine specific protein phosphatases" evidence="8">
    <location>
        <begin position="980"/>
        <end position="1049"/>
    </location>
</feature>
<dbReference type="SUPFAM" id="SSF49785">
    <property type="entry name" value="Galactose-binding domain-like"/>
    <property type="match status" value="1"/>
</dbReference>
<dbReference type="FunFam" id="3.90.190.10:FF:000102">
    <property type="entry name" value="Receptor-type tyrosine-protein phosphatase"/>
    <property type="match status" value="1"/>
</dbReference>
<keyword evidence="3" id="KW-0378">Hydrolase</keyword>
<dbReference type="PANTHER" id="PTHR19134:SF562">
    <property type="entry name" value="PROTEIN-TYROSINE-PHOSPHATASE"/>
    <property type="match status" value="1"/>
</dbReference>
<dbReference type="InterPro" id="IPR029021">
    <property type="entry name" value="Prot-tyrosine_phosphatase-like"/>
</dbReference>
<feature type="domain" description="Tyrosine specific protein phosphatases" evidence="8">
    <location>
        <begin position="701"/>
        <end position="773"/>
    </location>
</feature>
<reference evidence="9" key="1">
    <citation type="submission" date="2022-08" db="UniProtKB">
        <authorList>
            <consortium name="EnsemblMetazoa"/>
        </authorList>
    </citation>
    <scope>IDENTIFICATION</scope>
    <source>
        <strain evidence="9">05x7-T-G4-1.051#20</strain>
    </source>
</reference>
<evidence type="ECO:0000256" key="2">
    <source>
        <dbReference type="ARBA" id="ARBA00013064"/>
    </source>
</evidence>
<sequence length="1071" mass="122295">MISDQDWLHRVVEFVTLNMLLYIVQIQGLENLALYQPTWEQYPWPDKDRDFGSENAVDGSLINFVIWKRNASSYHCRENKPQPTNKTEDKDHQYTDLEEVEKSKTYEEIHRLSWCTLEIGMHHLTLNVLLYILHVHGLENLALYKPTWEQYPWPGESIDYGSENAVDGLTDNQNYSQYLDRIAGFFVYVSNTTSKDDGYLCYHDESTGQLMLSFDQHINCTLKGRYVIYYNERRPGAMYPSFYSEYAYNELCEVEVYGCNGTYGDDCFYPCPTNCLDRKCDTDTGHCLGCDPGYNGQRCNQECDEGRYGINCQYNCGHCKEESHCHHINGLGLDGCAPGYKGPFCNISCEEPYFGINCSQMCSNCFKQSCHHVTGVCTSQAMENTATDDGVHISYIVGGSLGVVDVAVIIVVGLFIYRRTQSASRNQLESSHENSSNTVAINNISESNLTNIYQNINVQNSKVVKRSRKSPATRELSTESRDDDVDIDEKIHNENPYGDVYVNQEQISDILIKDLEKEIQERSKKENDGFKKEYATLLYGERHPCYVGKLPENINKNRFKTTFPYDHSRVVLVNTRSDYINASFIDGLKKEKAYVATQGPKPTTISDFWSMVLQESIDQIVMLTNLKEGTKLKSAQYWPDLHETITCDRTTLHTINEQQYAQYVVRKIKLSHATLNDSRTITQYHYTAWPDHGTPEPLCLLLFHDHVIRTKPGRQNGPTLVHCSAGIGRTGTYIAIDVLFEAGKTEKKINIAEYVKKMRQNRMNMVQTFEQYKTIFLTLNEMFKAPAAAFTKTEFLQKLQKQNKNMLGKEFQRLLSVRPHYAETHYKMSSHAQGARSAIRPLDKYIIYLTSNVPKRGTYINAIVVPSFINQNAFIITHFPAPGDVVDFLRLITDHDCELVVSTEPLHEVESSNQWLPTSITSKAVSPFTIHLKQDHKSEIKSCTIDIVQSEKSNETWSVNVIQPSCVLTMDSSQTVSQLLGLVSFTQNITTNNPIIVVSRDGAALCGLFCAVNNLMQQLTMDEEIDVFSVVRLLQTRRPEMCSSLEEYCMIHDTLKSFIQSQTGENVYHNQ</sequence>
<dbReference type="PRINTS" id="PR00700">
    <property type="entry name" value="PRTYPHPHTASE"/>
</dbReference>
<comment type="similarity">
    <text evidence="1">Belongs to the protein-tyrosine phosphatase family.</text>
</comment>
<dbReference type="SUPFAM" id="SSF52799">
    <property type="entry name" value="(Phosphotyrosine protein) phosphatases II"/>
    <property type="match status" value="2"/>
</dbReference>
<evidence type="ECO:0000256" key="1">
    <source>
        <dbReference type="ARBA" id="ARBA00009580"/>
    </source>
</evidence>
<protein>
    <recommendedName>
        <fullName evidence="2">protein-tyrosine-phosphatase</fullName>
        <ecNumber evidence="2">3.1.3.48</ecNumber>
    </recommendedName>
</protein>
<evidence type="ECO:0000256" key="5">
    <source>
        <dbReference type="ARBA" id="ARBA00051722"/>
    </source>
</evidence>
<evidence type="ECO:0000313" key="9">
    <source>
        <dbReference type="EnsemblMetazoa" id="G33894.1:cds"/>
    </source>
</evidence>
<organism evidence="9 10">
    <name type="scientific">Magallana gigas</name>
    <name type="common">Pacific oyster</name>
    <name type="synonym">Crassostrea gigas</name>
    <dbReference type="NCBI Taxonomy" id="29159"/>
    <lineage>
        <taxon>Eukaryota</taxon>
        <taxon>Metazoa</taxon>
        <taxon>Spiralia</taxon>
        <taxon>Lophotrochozoa</taxon>
        <taxon>Mollusca</taxon>
        <taxon>Bivalvia</taxon>
        <taxon>Autobranchia</taxon>
        <taxon>Pteriomorphia</taxon>
        <taxon>Ostreida</taxon>
        <taxon>Ostreoidea</taxon>
        <taxon>Ostreidae</taxon>
        <taxon>Magallana</taxon>
    </lineage>
</organism>
<dbReference type="Gene3D" id="3.90.190.10">
    <property type="entry name" value="Protein tyrosine phosphatase superfamily"/>
    <property type="match status" value="2"/>
</dbReference>
<proteinExistence type="inferred from homology"/>
<dbReference type="PROSITE" id="PS00383">
    <property type="entry name" value="TYR_PHOSPHATASE_1"/>
    <property type="match status" value="1"/>
</dbReference>
<dbReference type="InterPro" id="IPR003595">
    <property type="entry name" value="Tyr_Pase_cat"/>
</dbReference>
<dbReference type="InterPro" id="IPR000387">
    <property type="entry name" value="Tyr_Pase_dom"/>
</dbReference>
<dbReference type="CDD" id="cd00055">
    <property type="entry name" value="EGF_Lam"/>
    <property type="match status" value="1"/>
</dbReference>
<dbReference type="InterPro" id="IPR009030">
    <property type="entry name" value="Growth_fac_rcpt_cys_sf"/>
</dbReference>
<dbReference type="AlphaFoldDB" id="A0A8W8MQX1"/>
<dbReference type="InterPro" id="IPR050348">
    <property type="entry name" value="Protein-Tyr_Phosphatase"/>
</dbReference>
<dbReference type="PROSITE" id="PS50055">
    <property type="entry name" value="TYR_PHOSPHATASE_PTP"/>
    <property type="match status" value="2"/>
</dbReference>
<evidence type="ECO:0000259" key="7">
    <source>
        <dbReference type="PROSITE" id="PS50055"/>
    </source>
</evidence>
<dbReference type="SMART" id="SM00194">
    <property type="entry name" value="PTPc"/>
    <property type="match status" value="2"/>
</dbReference>
<dbReference type="EnsemblMetazoa" id="G33894.1">
    <property type="protein sequence ID" value="G33894.1:cds"/>
    <property type="gene ID" value="G33894"/>
</dbReference>
<evidence type="ECO:0000256" key="4">
    <source>
        <dbReference type="ARBA" id="ARBA00022912"/>
    </source>
</evidence>
<feature type="domain" description="Tyrosine-protein phosphatase" evidence="7">
    <location>
        <begin position="530"/>
        <end position="782"/>
    </location>
</feature>
<dbReference type="Pfam" id="PF00102">
    <property type="entry name" value="Y_phosphatase"/>
    <property type="match status" value="2"/>
</dbReference>
<dbReference type="InterPro" id="IPR008979">
    <property type="entry name" value="Galactose-bd-like_sf"/>
</dbReference>
<dbReference type="InterPro" id="IPR000242">
    <property type="entry name" value="PTP_cat"/>
</dbReference>
<dbReference type="SUPFAM" id="SSF57184">
    <property type="entry name" value="Growth factor receptor domain"/>
    <property type="match status" value="1"/>
</dbReference>
<dbReference type="EC" id="3.1.3.48" evidence="2"/>
<keyword evidence="4" id="KW-0904">Protein phosphatase</keyword>
<evidence type="ECO:0000256" key="3">
    <source>
        <dbReference type="ARBA" id="ARBA00022801"/>
    </source>
</evidence>